<comment type="subcellular location">
    <subcellularLocation>
        <location evidence="1">Cell membrane</location>
        <topology evidence="1">Single-pass type I membrane protein</topology>
    </subcellularLocation>
    <subcellularLocation>
        <location evidence="7">Membrane</location>
        <topology evidence="7">Single-pass type I membrane protein</topology>
    </subcellularLocation>
</comment>
<evidence type="ECO:0000256" key="4">
    <source>
        <dbReference type="ARBA" id="ARBA00022989"/>
    </source>
</evidence>
<evidence type="ECO:0000256" key="5">
    <source>
        <dbReference type="ARBA" id="ARBA00023136"/>
    </source>
</evidence>
<dbReference type="Gene3D" id="2.40.160.110">
    <property type="match status" value="1"/>
</dbReference>
<dbReference type="PANTHER" id="PTHR11506">
    <property type="entry name" value="LYSOSOME-ASSOCIATED MEMBRANE GLYCOPROTEIN"/>
    <property type="match status" value="1"/>
</dbReference>
<keyword evidence="4 9" id="KW-1133">Transmembrane helix</keyword>
<dbReference type="GO" id="GO:0005886">
    <property type="term" value="C:plasma membrane"/>
    <property type="evidence" value="ECO:0007669"/>
    <property type="project" value="TreeGrafter"/>
</dbReference>
<evidence type="ECO:0000256" key="8">
    <source>
        <dbReference type="SAM" id="MobiDB-lite"/>
    </source>
</evidence>
<feature type="region of interest" description="Disordered" evidence="8">
    <location>
        <begin position="42"/>
        <end position="80"/>
    </location>
</feature>
<dbReference type="GO" id="GO:0031902">
    <property type="term" value="C:late endosome membrane"/>
    <property type="evidence" value="ECO:0007669"/>
    <property type="project" value="TreeGrafter"/>
</dbReference>
<dbReference type="PRINTS" id="PR00336">
    <property type="entry name" value="LYSASSOCTDMP"/>
</dbReference>
<sequence>MFVGFALFVFTSFAFANVTSFDESKHKTTTTTTTTEIPTTTTITPETTTTTTTTPETTTSTTTTPETTTSTTTTEVTPTTTPPDGIPKFVLIENGTACLILKANLQLYITYFSNESTLTKLLTVDDFANVSGSCRSEEESIILQWIAGQSAIPFNLTMKAVQLPKSPSKLGGSIVRNINFEYFLSSDVFPSTNRTGYMNASVEGSFFETPTAMGFTCTAQQNITMGPVVLGVCHLHLESFRNSSSTDFNEKAFDCVDIPSSNQVVPIVVGVTAAILILLAITAFFIGNRRRAQGYQTL</sequence>
<gene>
    <name evidence="11" type="ORF">WMSIL1_LOCUS8200</name>
</gene>
<dbReference type="PROSITE" id="PS51407">
    <property type="entry name" value="LAMP_3"/>
    <property type="match status" value="1"/>
</dbReference>
<name>A0A564YP54_HYMDI</name>
<keyword evidence="3 10" id="KW-0732">Signal</keyword>
<dbReference type="GO" id="GO:0072594">
    <property type="term" value="P:establishment of protein localization to organelle"/>
    <property type="evidence" value="ECO:0007669"/>
    <property type="project" value="TreeGrafter"/>
</dbReference>
<feature type="signal peptide" evidence="10">
    <location>
        <begin position="1"/>
        <end position="16"/>
    </location>
</feature>
<evidence type="ECO:0008006" key="13">
    <source>
        <dbReference type="Google" id="ProtNLM"/>
    </source>
</evidence>
<evidence type="ECO:0000256" key="7">
    <source>
        <dbReference type="PROSITE-ProRule" id="PRU00740"/>
    </source>
</evidence>
<evidence type="ECO:0000256" key="6">
    <source>
        <dbReference type="ARBA" id="ARBA00023180"/>
    </source>
</evidence>
<keyword evidence="6" id="KW-0325">Glycoprotein</keyword>
<dbReference type="GO" id="GO:0005765">
    <property type="term" value="C:lysosomal membrane"/>
    <property type="evidence" value="ECO:0007669"/>
    <property type="project" value="TreeGrafter"/>
</dbReference>
<feature type="transmembrane region" description="Helical" evidence="9">
    <location>
        <begin position="264"/>
        <end position="286"/>
    </location>
</feature>
<evidence type="ECO:0000256" key="3">
    <source>
        <dbReference type="ARBA" id="ARBA00022729"/>
    </source>
</evidence>
<keyword evidence="12" id="KW-1185">Reference proteome</keyword>
<comment type="similarity">
    <text evidence="7">Belongs to the LAMP family.</text>
</comment>
<dbReference type="AlphaFoldDB" id="A0A564YP54"/>
<dbReference type="EMBL" id="CABIJS010000322">
    <property type="protein sequence ID" value="VUZ49005.1"/>
    <property type="molecule type" value="Genomic_DNA"/>
</dbReference>
<evidence type="ECO:0000256" key="9">
    <source>
        <dbReference type="SAM" id="Phobius"/>
    </source>
</evidence>
<keyword evidence="2 7" id="KW-0812">Transmembrane</keyword>
<accession>A0A564YP54</accession>
<dbReference type="InterPro" id="IPR002000">
    <property type="entry name" value="Lysosome-assoc_membr_glycop"/>
</dbReference>
<dbReference type="Proteomes" id="UP000321570">
    <property type="component" value="Unassembled WGS sequence"/>
</dbReference>
<evidence type="ECO:0000313" key="12">
    <source>
        <dbReference type="Proteomes" id="UP000321570"/>
    </source>
</evidence>
<evidence type="ECO:0000256" key="1">
    <source>
        <dbReference type="ARBA" id="ARBA00004251"/>
    </source>
</evidence>
<comment type="caution">
    <text evidence="7">Lacks conserved residue(s) required for the propagation of feature annotation.</text>
</comment>
<protein>
    <recommendedName>
        <fullName evidence="13">Lysosome-associated membrane glycoprotein 1</fullName>
    </recommendedName>
</protein>
<reference evidence="11 12" key="1">
    <citation type="submission" date="2019-07" db="EMBL/GenBank/DDBJ databases">
        <authorList>
            <person name="Jastrzebski P J."/>
            <person name="Paukszto L."/>
            <person name="Jastrzebski P J."/>
        </authorList>
    </citation>
    <scope>NUCLEOTIDE SEQUENCE [LARGE SCALE GENOMIC DNA]</scope>
    <source>
        <strain evidence="11 12">WMS-il1</strain>
    </source>
</reference>
<organism evidence="11 12">
    <name type="scientific">Hymenolepis diminuta</name>
    <name type="common">Rat tapeworm</name>
    <dbReference type="NCBI Taxonomy" id="6216"/>
    <lineage>
        <taxon>Eukaryota</taxon>
        <taxon>Metazoa</taxon>
        <taxon>Spiralia</taxon>
        <taxon>Lophotrochozoa</taxon>
        <taxon>Platyhelminthes</taxon>
        <taxon>Cestoda</taxon>
        <taxon>Eucestoda</taxon>
        <taxon>Cyclophyllidea</taxon>
        <taxon>Hymenolepididae</taxon>
        <taxon>Hymenolepis</taxon>
    </lineage>
</organism>
<proteinExistence type="inferred from homology"/>
<feature type="compositionally biased region" description="Low complexity" evidence="8">
    <location>
        <begin position="42"/>
        <end position="79"/>
    </location>
</feature>
<evidence type="ECO:0000256" key="10">
    <source>
        <dbReference type="SAM" id="SignalP"/>
    </source>
</evidence>
<feature type="chain" id="PRO_5022191289" description="Lysosome-associated membrane glycoprotein 1" evidence="10">
    <location>
        <begin position="17"/>
        <end position="298"/>
    </location>
</feature>
<evidence type="ECO:0000313" key="11">
    <source>
        <dbReference type="EMBL" id="VUZ49005.1"/>
    </source>
</evidence>
<keyword evidence="5 7" id="KW-0472">Membrane</keyword>
<evidence type="ECO:0000256" key="2">
    <source>
        <dbReference type="ARBA" id="ARBA00022692"/>
    </source>
</evidence>
<dbReference type="PANTHER" id="PTHR11506:SF35">
    <property type="entry name" value="LYSOSOME-ASSOCIATED MEMBRANE GLYCOPROTEIN 5"/>
    <property type="match status" value="1"/>
</dbReference>